<dbReference type="AlphaFoldDB" id="A0A1B8TW91"/>
<dbReference type="EMBL" id="LSFL01000035">
    <property type="protein sequence ID" value="OBY63735.1"/>
    <property type="molecule type" value="Genomic_DNA"/>
</dbReference>
<dbReference type="Proteomes" id="UP000092612">
    <property type="component" value="Unassembled WGS sequence"/>
</dbReference>
<dbReference type="STRING" id="996801.BW723_02570"/>
<organism evidence="3 4">
    <name type="scientific">Polaribacter reichenbachii</name>
    <dbReference type="NCBI Taxonomy" id="996801"/>
    <lineage>
        <taxon>Bacteria</taxon>
        <taxon>Pseudomonadati</taxon>
        <taxon>Bacteroidota</taxon>
        <taxon>Flavobacteriia</taxon>
        <taxon>Flavobacteriales</taxon>
        <taxon>Flavobacteriaceae</taxon>
    </lineage>
</organism>
<dbReference type="RefSeq" id="WP_068362740.1">
    <property type="nucleotide sequence ID" value="NZ_CP019337.1"/>
</dbReference>
<dbReference type="Pfam" id="PF13568">
    <property type="entry name" value="OMP_b-brl_2"/>
    <property type="match status" value="1"/>
</dbReference>
<evidence type="ECO:0000313" key="3">
    <source>
        <dbReference type="EMBL" id="OBY63735.1"/>
    </source>
</evidence>
<proteinExistence type="predicted"/>
<evidence type="ECO:0000256" key="1">
    <source>
        <dbReference type="SAM" id="SignalP"/>
    </source>
</evidence>
<evidence type="ECO:0000313" key="4">
    <source>
        <dbReference type="Proteomes" id="UP000092612"/>
    </source>
</evidence>
<protein>
    <recommendedName>
        <fullName evidence="2">Outer membrane protein beta-barrel domain-containing protein</fullName>
    </recommendedName>
</protein>
<name>A0A1B8TW91_9FLAO</name>
<feature type="domain" description="Outer membrane protein beta-barrel" evidence="2">
    <location>
        <begin position="18"/>
        <end position="200"/>
    </location>
</feature>
<evidence type="ECO:0000259" key="2">
    <source>
        <dbReference type="Pfam" id="PF13568"/>
    </source>
</evidence>
<dbReference type="OrthoDB" id="959017at2"/>
<dbReference type="KEGG" id="prn:BW723_02570"/>
<gene>
    <name evidence="3" type="ORF">LPB301_13130</name>
</gene>
<reference evidence="4" key="1">
    <citation type="submission" date="2016-02" db="EMBL/GenBank/DDBJ databases">
        <title>Paenibacillus sp. LPB0068, isolated from Crassostrea gigas.</title>
        <authorList>
            <person name="Shin S.-K."/>
            <person name="Yi H."/>
        </authorList>
    </citation>
    <scope>NUCLEOTIDE SEQUENCE [LARGE SCALE GENOMIC DNA]</scope>
    <source>
        <strain evidence="4">KCTC 23969</strain>
    </source>
</reference>
<accession>A0A1B8TW91</accession>
<keyword evidence="4" id="KW-1185">Reference proteome</keyword>
<sequence length="224" mass="25685">MKNAIYLIFILFFSANLFAQKDSLQLGDRYAEDQLYTSISYAQLFNQPETISRSGFSYAFSIGFIKDITLNKKGNVSFALGVGYGFDFFNHNLKVEEFNNVTSFGDASSLTSNLFKSHNLEVPLELRWRTSTANKYSFWRVYGGVKLLYNLSNKFEFEENSTVFNYNNVNSYNQFQYGLTLSAGFDEFNINVFYSLSPIFENATFNGEDVNSGILKFGLIFYIL</sequence>
<comment type="caution">
    <text evidence="3">The sequence shown here is derived from an EMBL/GenBank/DDBJ whole genome shotgun (WGS) entry which is preliminary data.</text>
</comment>
<dbReference type="InterPro" id="IPR025665">
    <property type="entry name" value="Beta-barrel_OMP_2"/>
</dbReference>
<feature type="signal peptide" evidence="1">
    <location>
        <begin position="1"/>
        <end position="19"/>
    </location>
</feature>
<feature type="chain" id="PRO_5008615733" description="Outer membrane protein beta-barrel domain-containing protein" evidence="1">
    <location>
        <begin position="20"/>
        <end position="224"/>
    </location>
</feature>
<keyword evidence="1" id="KW-0732">Signal</keyword>